<protein>
    <submittedName>
        <fullName evidence="2">Uncharacterized protein</fullName>
    </submittedName>
</protein>
<feature type="region of interest" description="Disordered" evidence="1">
    <location>
        <begin position="200"/>
        <end position="223"/>
    </location>
</feature>
<accession>A0ABR1WGK6</accession>
<organism evidence="2 3">
    <name type="scientific">Apiospora saccharicola</name>
    <dbReference type="NCBI Taxonomy" id="335842"/>
    <lineage>
        <taxon>Eukaryota</taxon>
        <taxon>Fungi</taxon>
        <taxon>Dikarya</taxon>
        <taxon>Ascomycota</taxon>
        <taxon>Pezizomycotina</taxon>
        <taxon>Sordariomycetes</taxon>
        <taxon>Xylariomycetidae</taxon>
        <taxon>Amphisphaeriales</taxon>
        <taxon>Apiosporaceae</taxon>
        <taxon>Apiospora</taxon>
    </lineage>
</organism>
<dbReference type="EMBL" id="JAQQWM010000001">
    <property type="protein sequence ID" value="KAK8081304.1"/>
    <property type="molecule type" value="Genomic_DNA"/>
</dbReference>
<proteinExistence type="predicted"/>
<dbReference type="Proteomes" id="UP001446871">
    <property type="component" value="Unassembled WGS sequence"/>
</dbReference>
<name>A0ABR1WGK6_9PEZI</name>
<keyword evidence="3" id="KW-1185">Reference proteome</keyword>
<comment type="caution">
    <text evidence="2">The sequence shown here is derived from an EMBL/GenBank/DDBJ whole genome shotgun (WGS) entry which is preliminary data.</text>
</comment>
<evidence type="ECO:0000256" key="1">
    <source>
        <dbReference type="SAM" id="MobiDB-lite"/>
    </source>
</evidence>
<evidence type="ECO:0000313" key="3">
    <source>
        <dbReference type="Proteomes" id="UP001446871"/>
    </source>
</evidence>
<feature type="compositionally biased region" description="Low complexity" evidence="1">
    <location>
        <begin position="209"/>
        <end position="223"/>
    </location>
</feature>
<reference evidence="2 3" key="1">
    <citation type="submission" date="2023-01" db="EMBL/GenBank/DDBJ databases">
        <title>Analysis of 21 Apiospora genomes using comparative genomics revels a genus with tremendous synthesis potential of carbohydrate active enzymes and secondary metabolites.</title>
        <authorList>
            <person name="Sorensen T."/>
        </authorList>
    </citation>
    <scope>NUCLEOTIDE SEQUENCE [LARGE SCALE GENOMIC DNA]</scope>
    <source>
        <strain evidence="2 3">CBS 83171</strain>
    </source>
</reference>
<sequence>MDTRVWDPRLPTGKRALNDSEVAAANGMTHRGCVYLDLATERFLPLCAEWLGGVGWDQDPTYGWLSAIGPNQEPVYGLRELSAAFTDFKYHGAPLDHDTLEGILERRPPVLRHTSLQLTDKVRTGIRHVVFPSYSSPPRPSPQHPWRQTERDHDNIAEAFDIAALNIPGRPFDDVISQTYANTYPWGSLVQAFPDALNGGGGGGGGAANGNQGPGPSLPSPSSTTSIWGFRANTETYRAFFDDLEEKGPEHLRIQRLVKRFPASGNDDDPTSWDLFWASEAWGAEDNKQGQRWLRQQRDKRNRYRMLSPFQSKLYRGPPALKKKQ</sequence>
<evidence type="ECO:0000313" key="2">
    <source>
        <dbReference type="EMBL" id="KAK8081304.1"/>
    </source>
</evidence>
<feature type="region of interest" description="Disordered" evidence="1">
    <location>
        <begin position="287"/>
        <end position="325"/>
    </location>
</feature>
<gene>
    <name evidence="2" type="ORF">PG996_000085</name>
</gene>